<keyword evidence="1" id="KW-0812">Transmembrane</keyword>
<protein>
    <submittedName>
        <fullName evidence="2">Uncharacterized protein</fullName>
    </submittedName>
</protein>
<reference evidence="2" key="1">
    <citation type="submission" date="2020-09" db="EMBL/GenBank/DDBJ databases">
        <title>New species isolated from human feces.</title>
        <authorList>
            <person name="Kitahara M."/>
            <person name="Shigeno Y."/>
            <person name="Shime M."/>
            <person name="Matsumoto Y."/>
            <person name="Nakamura S."/>
            <person name="Motooka D."/>
            <person name="Fukuoka S."/>
            <person name="Nishikawa H."/>
            <person name="Benno Y."/>
        </authorList>
    </citation>
    <scope>NUCLEOTIDE SEQUENCE</scope>
    <source>
        <strain evidence="2">MM35</strain>
    </source>
</reference>
<gene>
    <name evidence="2" type="ORF">MM35RIKEN_05160</name>
</gene>
<evidence type="ECO:0000313" key="2">
    <source>
        <dbReference type="EMBL" id="BCK78324.1"/>
    </source>
</evidence>
<proteinExistence type="predicted"/>
<evidence type="ECO:0000313" key="3">
    <source>
        <dbReference type="Proteomes" id="UP000681343"/>
    </source>
</evidence>
<accession>A0A810PQX7</accession>
<name>A0A810PQX7_9FIRM</name>
<dbReference type="EMBL" id="AP023415">
    <property type="protein sequence ID" value="BCK78324.1"/>
    <property type="molecule type" value="Genomic_DNA"/>
</dbReference>
<keyword evidence="1" id="KW-0472">Membrane</keyword>
<keyword evidence="1" id="KW-1133">Transmembrane helix</keyword>
<organism evidence="2 3">
    <name type="scientific">Vescimonas fastidiosa</name>
    <dbReference type="NCBI Taxonomy" id="2714353"/>
    <lineage>
        <taxon>Bacteria</taxon>
        <taxon>Bacillati</taxon>
        <taxon>Bacillota</taxon>
        <taxon>Clostridia</taxon>
        <taxon>Eubacteriales</taxon>
        <taxon>Oscillospiraceae</taxon>
        <taxon>Vescimonas</taxon>
    </lineage>
</organism>
<dbReference type="AlphaFoldDB" id="A0A810PQX7"/>
<sequence>MKQMKTIRNLIVLLTAICFALAVVAFFLPHGVGTVCAIGTVALAALVLILCLAYGLLYFGQKHTAA</sequence>
<keyword evidence="3" id="KW-1185">Reference proteome</keyword>
<dbReference type="KEGG" id="vfa:MM35RIKEN_05160"/>
<feature type="transmembrane region" description="Helical" evidence="1">
    <location>
        <begin position="35"/>
        <end position="59"/>
    </location>
</feature>
<evidence type="ECO:0000256" key="1">
    <source>
        <dbReference type="SAM" id="Phobius"/>
    </source>
</evidence>
<dbReference type="Proteomes" id="UP000681343">
    <property type="component" value="Chromosome"/>
</dbReference>
<dbReference type="RefSeq" id="WP_212819016.1">
    <property type="nucleotide sequence ID" value="NZ_AP023415.1"/>
</dbReference>